<dbReference type="EMBL" id="KK198754">
    <property type="protein sequence ID" value="KCW86226.1"/>
    <property type="molecule type" value="Genomic_DNA"/>
</dbReference>
<evidence type="ECO:0000313" key="3">
    <source>
        <dbReference type="EMBL" id="KCW86226.1"/>
    </source>
</evidence>
<protein>
    <recommendedName>
        <fullName evidence="2">Bet v I/Major latex protein domain-containing protein</fullName>
    </recommendedName>
</protein>
<evidence type="ECO:0000256" key="1">
    <source>
        <dbReference type="ARBA" id="ARBA00038242"/>
    </source>
</evidence>
<dbReference type="SMART" id="SM01037">
    <property type="entry name" value="Bet_v_1"/>
    <property type="match status" value="1"/>
</dbReference>
<dbReference type="STRING" id="71139.A0A059D722"/>
<dbReference type="CDD" id="cd07816">
    <property type="entry name" value="Bet_v1-like"/>
    <property type="match status" value="1"/>
</dbReference>
<dbReference type="eggNOG" id="ENOG502S36X">
    <property type="taxonomic scope" value="Eukaryota"/>
</dbReference>
<dbReference type="InterPro" id="IPR052006">
    <property type="entry name" value="MLP-like"/>
</dbReference>
<sequence length="191" mass="22087">MLVKTHTDVTNGNEEQIHSKFGKLHIVLLFCWLLFLLEEKIMAVRGKVEVEVDLKSSADKFYGFFSNTPHHLPNACTDVHAGEIHEGEWHSEGSIRKWTYSLEGKKETFKEKIQFDDENKIITHVGIEGEVFNYYKSYKAIWQAVHKDRGPDVVKVIIEYEKLNESMPHPVNYLDVMANMTKDIDAHLVKA</sequence>
<dbReference type="InterPro" id="IPR023393">
    <property type="entry name" value="START-like_dom_sf"/>
</dbReference>
<organism evidence="3">
    <name type="scientific">Eucalyptus grandis</name>
    <name type="common">Flooded gum</name>
    <dbReference type="NCBI Taxonomy" id="71139"/>
    <lineage>
        <taxon>Eukaryota</taxon>
        <taxon>Viridiplantae</taxon>
        <taxon>Streptophyta</taxon>
        <taxon>Embryophyta</taxon>
        <taxon>Tracheophyta</taxon>
        <taxon>Spermatophyta</taxon>
        <taxon>Magnoliopsida</taxon>
        <taxon>eudicotyledons</taxon>
        <taxon>Gunneridae</taxon>
        <taxon>Pentapetalae</taxon>
        <taxon>rosids</taxon>
        <taxon>malvids</taxon>
        <taxon>Myrtales</taxon>
        <taxon>Myrtaceae</taxon>
        <taxon>Myrtoideae</taxon>
        <taxon>Eucalypteae</taxon>
        <taxon>Eucalyptus</taxon>
    </lineage>
</organism>
<dbReference type="Pfam" id="PF00407">
    <property type="entry name" value="Bet_v_1"/>
    <property type="match status" value="1"/>
</dbReference>
<accession>A0A059D722</accession>
<dbReference type="PANTHER" id="PTHR31338:SF20">
    <property type="entry name" value="BET V I_MAJOR LATEX PROTEIN DOMAIN-CONTAINING PROTEIN"/>
    <property type="match status" value="1"/>
</dbReference>
<proteinExistence type="inferred from homology"/>
<evidence type="ECO:0000259" key="2">
    <source>
        <dbReference type="SMART" id="SM01037"/>
    </source>
</evidence>
<gene>
    <name evidence="3" type="ORF">EUGRSUZ_B02913</name>
</gene>
<dbReference type="GO" id="GO:0006952">
    <property type="term" value="P:defense response"/>
    <property type="evidence" value="ECO:0007669"/>
    <property type="project" value="InterPro"/>
</dbReference>
<dbReference type="SUPFAM" id="SSF55961">
    <property type="entry name" value="Bet v1-like"/>
    <property type="match status" value="1"/>
</dbReference>
<dbReference type="PANTHER" id="PTHR31338">
    <property type="entry name" value="POLYKETIDE CYCLASE/DEHYDRASE AND LIPID TRANSPORT SUPERFAMILY PROTEIN"/>
    <property type="match status" value="1"/>
</dbReference>
<feature type="domain" description="Bet v I/Major latex protein" evidence="2">
    <location>
        <begin position="43"/>
        <end position="191"/>
    </location>
</feature>
<dbReference type="AlphaFoldDB" id="A0A059D722"/>
<comment type="similarity">
    <text evidence="1">Belongs to the MLP family.</text>
</comment>
<dbReference type="InterPro" id="IPR000916">
    <property type="entry name" value="Bet_v_I/MLP"/>
</dbReference>
<reference evidence="3" key="1">
    <citation type="submission" date="2013-07" db="EMBL/GenBank/DDBJ databases">
        <title>The genome of Eucalyptus grandis.</title>
        <authorList>
            <person name="Schmutz J."/>
            <person name="Hayes R."/>
            <person name="Myburg A."/>
            <person name="Tuskan G."/>
            <person name="Grattapaglia D."/>
            <person name="Rokhsar D.S."/>
        </authorList>
    </citation>
    <scope>NUCLEOTIDE SEQUENCE</scope>
    <source>
        <tissue evidence="3">Leaf extractions</tissue>
    </source>
</reference>
<dbReference type="Gene3D" id="3.30.530.20">
    <property type="match status" value="1"/>
</dbReference>
<dbReference type="Gramene" id="KCW86226">
    <property type="protein sequence ID" value="KCW86226"/>
    <property type="gene ID" value="EUGRSUZ_B02913"/>
</dbReference>
<name>A0A059D722_EUCGR</name>
<dbReference type="InParanoid" id="A0A059D722"/>
<dbReference type="OMA" id="NSHICAT"/>